<dbReference type="PANTHER" id="PTHR34322:SF2">
    <property type="entry name" value="TRANSPOSASE IS200-LIKE DOMAIN-CONTAINING PROTEIN"/>
    <property type="match status" value="1"/>
</dbReference>
<dbReference type="Gene3D" id="3.30.70.1290">
    <property type="entry name" value="Transposase IS200-like"/>
    <property type="match status" value="1"/>
</dbReference>
<organism evidence="1 2">
    <name type="scientific">BD1-7 clade bacterium</name>
    <dbReference type="NCBI Taxonomy" id="2029982"/>
    <lineage>
        <taxon>Bacteria</taxon>
        <taxon>Pseudomonadati</taxon>
        <taxon>Pseudomonadota</taxon>
        <taxon>Gammaproteobacteria</taxon>
        <taxon>Cellvibrionales</taxon>
        <taxon>Spongiibacteraceae</taxon>
        <taxon>BD1-7 clade</taxon>
    </lineage>
</organism>
<name>A0A5S9P5P2_9GAMM</name>
<dbReference type="PANTHER" id="PTHR34322">
    <property type="entry name" value="TRANSPOSASE, Y1_TNP DOMAIN-CONTAINING"/>
    <property type="match status" value="1"/>
</dbReference>
<evidence type="ECO:0008006" key="3">
    <source>
        <dbReference type="Google" id="ProtNLM"/>
    </source>
</evidence>
<dbReference type="GO" id="GO:0006313">
    <property type="term" value="P:DNA transposition"/>
    <property type="evidence" value="ECO:0007669"/>
    <property type="project" value="InterPro"/>
</dbReference>
<dbReference type="AlphaFoldDB" id="A0A5S9P5P2"/>
<dbReference type="GO" id="GO:0004803">
    <property type="term" value="F:transposase activity"/>
    <property type="evidence" value="ECO:0007669"/>
    <property type="project" value="InterPro"/>
</dbReference>
<gene>
    <name evidence="1" type="ORF">DPBNPPHM_03638</name>
</gene>
<dbReference type="GO" id="GO:0003677">
    <property type="term" value="F:DNA binding"/>
    <property type="evidence" value="ECO:0007669"/>
    <property type="project" value="InterPro"/>
</dbReference>
<evidence type="ECO:0000313" key="1">
    <source>
        <dbReference type="EMBL" id="CAA0098482.1"/>
    </source>
</evidence>
<proteinExistence type="predicted"/>
<evidence type="ECO:0000313" key="2">
    <source>
        <dbReference type="Proteomes" id="UP000434580"/>
    </source>
</evidence>
<protein>
    <recommendedName>
        <fullName evidence="3">Transposase IS200-like domain-containing protein</fullName>
    </recommendedName>
</protein>
<dbReference type="EMBL" id="CACSII010000006">
    <property type="protein sequence ID" value="CAA0098482.1"/>
    <property type="molecule type" value="Genomic_DNA"/>
</dbReference>
<accession>A0A5S9P5P2</accession>
<dbReference type="SUPFAM" id="SSF143422">
    <property type="entry name" value="Transposase IS200-like"/>
    <property type="match status" value="1"/>
</dbReference>
<reference evidence="1 2" key="1">
    <citation type="submission" date="2019-11" db="EMBL/GenBank/DDBJ databases">
        <authorList>
            <person name="Holert J."/>
        </authorList>
    </citation>
    <scope>NUCLEOTIDE SEQUENCE [LARGE SCALE GENOMIC DNA]</scope>
    <source>
        <strain evidence="1">BC5_2</strain>
    </source>
</reference>
<dbReference type="InterPro" id="IPR036515">
    <property type="entry name" value="Transposase_17_sf"/>
</dbReference>
<dbReference type="Proteomes" id="UP000434580">
    <property type="component" value="Unassembled WGS sequence"/>
</dbReference>
<sequence>MQSLGRYYVRYINTSYQRSGTLWEGRYKSSLVESDRYLLTVYRYIEMNPVRALMVEKPGYYRWSSYHHNALGKPIALVTEHRLYHALASEPIQRQVAYRAMFDSVLVDSIVY</sequence>